<organism evidence="1 2">
    <name type="scientific">Apilactobacillus xinyiensis</name>
    <dbReference type="NCBI Taxonomy" id="2841032"/>
    <lineage>
        <taxon>Bacteria</taxon>
        <taxon>Bacillati</taxon>
        <taxon>Bacillota</taxon>
        <taxon>Bacilli</taxon>
        <taxon>Lactobacillales</taxon>
        <taxon>Lactobacillaceae</taxon>
        <taxon>Apilactobacillus</taxon>
    </lineage>
</organism>
<sequence length="921" mass="106739">MSKFIANERSEGSKLITSMNNIFYKNNWKMKNAVGELSLKSINSDNRYSTLFPDAVIFADENNNEPLIGWEFKMPDVSINDDELYRNALDKANRMGTQVFVLWNFQYAAIYIKKDNSWPTSPTKLFDSYSDILTDRKNVQQNFDVWNSQLREVLSYLNKSFISNKFKVAPIEFNISNYINTITDKLAPITVEHYLNSDDVILRQTMIYWRKNEQSELVKVSQVDNIDKTANAFSRNIIIRWINRIIFCHILKYNQNDINELLIKFSKDNDINEFSSNINAVVNKSDFYTLLHVSEDEFENYLPQIVVNNLNEFNIYLGNSDLSVKSIGTNLVSKMLEGLIDVSSRELMGLYKTPVLLAKFLVSITIKEVSGNFADVTVGSGTIAHEIQNKLLDYKKTEEYVHNHIWASDRYSYPLQIANLNMTSPESLNLKNIVYQHNALNLHTGEKIKIVNPKNGNTEHLEIPKFDYIISNLPFVDSNRRNREDSKYIDEIISKYNILDKKIDLYQAILVHLNELLNKNNENARIGVITSNSWFKVKKGYKSFYKDMVKYYDVESIIIPSYGRWFDNASVSTSIIILKNKTENLNKSTRLIKINTDLEDNSTFNDVVLSISLNKNTELYSDNTMKQTDIIKMINKGMSIESLFDDNSFIEMFDGCLSPIGKFLDGGRGTRTGGDSIFIMDKPKVDSTYCFPYLKTIKDVSKYCINSTKHYFFYTKDNIEYLKSNNKNKTLKYLESISSSKTAISRKNRKKNKWFNADQSPQYADFITSINPQDKYFWGMMTPRMAVNQRVTAFKVKDQFNSSLDKSVLHAILNSVFSQYMLASSGFGRGEGVTDLTKDGIKQIFIPDIELISFKDKLQIKTLWDELKVKNIQNVFKQLNDEQWVNFNKFILKTYNIDENIFDNISHNLKSLIKRRMSSKK</sequence>
<dbReference type="SUPFAM" id="SSF53335">
    <property type="entry name" value="S-adenosyl-L-methionine-dependent methyltransferases"/>
    <property type="match status" value="1"/>
</dbReference>
<dbReference type="InterPro" id="IPR029063">
    <property type="entry name" value="SAM-dependent_MTases_sf"/>
</dbReference>
<dbReference type="Gene3D" id="3.40.50.150">
    <property type="entry name" value="Vaccinia Virus protein VP39"/>
    <property type="match status" value="1"/>
</dbReference>
<comment type="caution">
    <text evidence="1">The sequence shown here is derived from an EMBL/GenBank/DDBJ whole genome shotgun (WGS) entry which is preliminary data.</text>
</comment>
<gene>
    <name evidence="1" type="ORF">LNP07_03545</name>
</gene>
<accession>A0ABT0I1I1</accession>
<dbReference type="RefSeq" id="WP_248601620.1">
    <property type="nucleotide sequence ID" value="NZ_JAJIAO010000002.1"/>
</dbReference>
<evidence type="ECO:0000313" key="1">
    <source>
        <dbReference type="EMBL" id="MCK8624583.1"/>
    </source>
</evidence>
<proteinExistence type="predicted"/>
<dbReference type="Proteomes" id="UP001522905">
    <property type="component" value="Unassembled WGS sequence"/>
</dbReference>
<keyword evidence="2" id="KW-1185">Reference proteome</keyword>
<evidence type="ECO:0008006" key="3">
    <source>
        <dbReference type="Google" id="ProtNLM"/>
    </source>
</evidence>
<name>A0ABT0I1I1_9LACO</name>
<evidence type="ECO:0000313" key="2">
    <source>
        <dbReference type="Proteomes" id="UP001522905"/>
    </source>
</evidence>
<dbReference type="EMBL" id="JAJIAO010000002">
    <property type="protein sequence ID" value="MCK8624583.1"/>
    <property type="molecule type" value="Genomic_DNA"/>
</dbReference>
<protein>
    <recommendedName>
        <fullName evidence="3">Site-specific DNA-methyltransferase (adenine-specific)</fullName>
    </recommendedName>
</protein>
<reference evidence="1 2" key="1">
    <citation type="submission" date="2021-11" db="EMBL/GenBank/DDBJ databases">
        <title>Comparative genomics of bee honey and flower isolates.</title>
        <authorList>
            <person name="Bechtner J.D."/>
            <person name="Gallus M.K."/>
            <person name="Ehrmann M."/>
        </authorList>
    </citation>
    <scope>NUCLEOTIDE SEQUENCE [LARGE SCALE GENOMIC DNA]</scope>
    <source>
        <strain evidence="1 2">M161</strain>
    </source>
</reference>